<gene>
    <name evidence="1" type="ORF">Q3C12_33230</name>
</gene>
<accession>A0ABT8VLK9</accession>
<dbReference type="Proteomes" id="UP001168883">
    <property type="component" value="Unassembled WGS sequence"/>
</dbReference>
<reference evidence="1" key="1">
    <citation type="submission" date="2023-07" db="EMBL/GenBank/DDBJ databases">
        <authorList>
            <person name="Aktuganov G."/>
            <person name="Boyko T."/>
            <person name="Delegan Y."/>
            <person name="Galimzianova N."/>
            <person name="Gilvanova E."/>
            <person name="Korobov V."/>
            <person name="Kuzmina L."/>
            <person name="Melentiev A."/>
            <person name="Milman P."/>
            <person name="Ryabova A."/>
            <person name="Stupak E."/>
            <person name="Yasakov T."/>
            <person name="Zharikova N."/>
            <person name="Zhurenko E."/>
        </authorList>
    </citation>
    <scope>NUCLEOTIDE SEQUENCE</scope>
    <source>
        <strain evidence="1">IB-739</strain>
    </source>
</reference>
<proteinExistence type="predicted"/>
<dbReference type="EMBL" id="JAUMKJ010000083">
    <property type="protein sequence ID" value="MDO3681862.1"/>
    <property type="molecule type" value="Genomic_DNA"/>
</dbReference>
<keyword evidence="2" id="KW-1185">Reference proteome</keyword>
<organism evidence="1 2">
    <name type="scientific">Paenibacillus ehimensis</name>
    <dbReference type="NCBI Taxonomy" id="79264"/>
    <lineage>
        <taxon>Bacteria</taxon>
        <taxon>Bacillati</taxon>
        <taxon>Bacillota</taxon>
        <taxon>Bacilli</taxon>
        <taxon>Bacillales</taxon>
        <taxon>Paenibacillaceae</taxon>
        <taxon>Paenibacillus</taxon>
    </lineage>
</organism>
<evidence type="ECO:0000313" key="1">
    <source>
        <dbReference type="EMBL" id="MDO3681862.1"/>
    </source>
</evidence>
<protein>
    <submittedName>
        <fullName evidence="1">Uncharacterized protein</fullName>
    </submittedName>
</protein>
<dbReference type="RefSeq" id="WP_302881416.1">
    <property type="nucleotide sequence ID" value="NZ_JAUMKJ010000083.1"/>
</dbReference>
<sequence length="68" mass="7769">MAAEDGCRTKMKSGPQAEMRPFAGNDGRWNMGCFFTGNTLQWGSYNLCCSTFFYEIHTISTNISFLYY</sequence>
<comment type="caution">
    <text evidence="1">The sequence shown here is derived from an EMBL/GenBank/DDBJ whole genome shotgun (WGS) entry which is preliminary data.</text>
</comment>
<feature type="non-terminal residue" evidence="1">
    <location>
        <position position="68"/>
    </location>
</feature>
<name>A0ABT8VLK9_9BACL</name>
<evidence type="ECO:0000313" key="2">
    <source>
        <dbReference type="Proteomes" id="UP001168883"/>
    </source>
</evidence>